<evidence type="ECO:0000256" key="6">
    <source>
        <dbReference type="ARBA" id="ARBA00022630"/>
    </source>
</evidence>
<evidence type="ECO:0000256" key="4">
    <source>
        <dbReference type="ARBA" id="ARBA00010790"/>
    </source>
</evidence>
<evidence type="ECO:0000256" key="9">
    <source>
        <dbReference type="ARBA" id="ARBA00022989"/>
    </source>
</evidence>
<keyword evidence="11" id="KW-0472">Membrane</keyword>
<gene>
    <name evidence="16" type="ORF">BD289DRAFT_484775</name>
</gene>
<comment type="subcellular location">
    <subcellularLocation>
        <location evidence="3">Membrane</location>
    </subcellularLocation>
</comment>
<proteinExistence type="inferred from homology"/>
<evidence type="ECO:0000259" key="13">
    <source>
        <dbReference type="Pfam" id="PF00732"/>
    </source>
</evidence>
<dbReference type="InterPro" id="IPR007867">
    <property type="entry name" value="GMC_OxRtase_C"/>
</dbReference>
<evidence type="ECO:0000256" key="3">
    <source>
        <dbReference type="ARBA" id="ARBA00004370"/>
    </source>
</evidence>
<dbReference type="InterPro" id="IPR036188">
    <property type="entry name" value="FAD/NAD-bd_sf"/>
</dbReference>
<comment type="function">
    <text evidence="2">Long-chain fatty alcohol oxidase involved in the omega-oxidation pathway of lipid degradation.</text>
</comment>
<comment type="catalytic activity">
    <reaction evidence="1">
        <text>a long-chain primary fatty alcohol + O2 = a long-chain fatty aldehyde + H2O2</text>
        <dbReference type="Rhea" id="RHEA:22756"/>
        <dbReference type="ChEBI" id="CHEBI:15379"/>
        <dbReference type="ChEBI" id="CHEBI:16240"/>
        <dbReference type="ChEBI" id="CHEBI:17176"/>
        <dbReference type="ChEBI" id="CHEBI:77396"/>
        <dbReference type="EC" id="1.1.3.20"/>
    </reaction>
</comment>
<dbReference type="GO" id="GO:0016020">
    <property type="term" value="C:membrane"/>
    <property type="evidence" value="ECO:0007669"/>
    <property type="project" value="UniProtKB-SubCell"/>
</dbReference>
<evidence type="ECO:0000256" key="12">
    <source>
        <dbReference type="PIRSR" id="PIRSR028937-1"/>
    </source>
</evidence>
<dbReference type="PANTHER" id="PTHR46056:SF12">
    <property type="entry name" value="LONG-CHAIN-ALCOHOL OXIDASE"/>
    <property type="match status" value="1"/>
</dbReference>
<dbReference type="SUPFAM" id="SSF51905">
    <property type="entry name" value="FAD/NAD(P)-binding domain"/>
    <property type="match status" value="1"/>
</dbReference>
<organism evidence="16 17">
    <name type="scientific">Coniella lustricola</name>
    <dbReference type="NCBI Taxonomy" id="2025994"/>
    <lineage>
        <taxon>Eukaryota</taxon>
        <taxon>Fungi</taxon>
        <taxon>Dikarya</taxon>
        <taxon>Ascomycota</taxon>
        <taxon>Pezizomycotina</taxon>
        <taxon>Sordariomycetes</taxon>
        <taxon>Sordariomycetidae</taxon>
        <taxon>Diaporthales</taxon>
        <taxon>Schizoparmaceae</taxon>
        <taxon>Coniella</taxon>
    </lineage>
</organism>
<evidence type="ECO:0000313" key="16">
    <source>
        <dbReference type="EMBL" id="PSR80797.1"/>
    </source>
</evidence>
<dbReference type="EMBL" id="KZ678520">
    <property type="protein sequence ID" value="PSR80797.1"/>
    <property type="molecule type" value="Genomic_DNA"/>
</dbReference>
<sequence length="797" mass="85968">MATWSVADAAALAVRPTGIPWKLKHTEALGPSEWRTLLAIMDGVLTPIKRASQATAGDKDTGVAYISDGEYHAFLAHLRTNTVVLDSASEQDVEHYLADKPTASPAFQQLLRGMLLQLPQDTRSRLATVLKLLNYRPVAAVLTGTTTPMTQLSLEQRSAVLQRWRTSSLAPLRGLFRQITTLCKVLFAASNPAFLRLCGFPSTPNGWAPPPSYPFDFGRFLHPTAAAPARDALAPIEIDTDVVVVGSGCGAGVCAKTLAEAGHRVLVVDKAYHHETTALPMASAEHILHMIEGAGSVASDDSSVLAVAGACFGGGGTINWSASLQTQGFVRKEWAEDRGLTFFATQAFQDALDRVCAHMGVHEAFTPNHGNQVLLDGARKLGWAAKKVPQNTGHGEHPEGHCALGCWSGHKKGPVNGWFPDAARAGATFAEGFKVQRVLFDEKKGKKRAVGVAGTWTSRGRDGRLDGPDQDRHATEVVVRAKKVIISSGSLWSPVILKNSGLKNPQIGRNLYLHPVNVVTAFFKEDVRPWEGGILTAVVNTFENEDNKGHGVKLEATCMVPFYAMQFLNWDNALDFKLRALKYRHMNSYISIVRDRDAGAVYPDPHSGQPRMRYTPSAFDRRHAMVGNIALAKILYLQGALEIHVSLPGLRPFVRNEEAAAAAADPLASRHGSSGSSSSSSSASSASILAAVQDAGVADARFQAWLREMDKHGNRTPETPFVSAHQMGTCRMSTSERDGVVDPRGRVWGTQGLYVADASVFPSASGVNPMVTNMAISDWISRGVAEDLAADEQKARL</sequence>
<evidence type="ECO:0000256" key="1">
    <source>
        <dbReference type="ARBA" id="ARBA00000920"/>
    </source>
</evidence>
<dbReference type="GO" id="GO:0046577">
    <property type="term" value="F:long-chain-alcohol oxidase activity"/>
    <property type="evidence" value="ECO:0007669"/>
    <property type="project" value="UniProtKB-EC"/>
</dbReference>
<keyword evidence="9" id="KW-1133">Transmembrane helix</keyword>
<feature type="domain" description="Glucose-methanol-choline oxidoreductase N-terminal" evidence="13">
    <location>
        <begin position="289"/>
        <end position="516"/>
    </location>
</feature>
<dbReference type="STRING" id="2025994.A0A2T3A0T7"/>
<dbReference type="InParanoid" id="A0A2T3A0T7"/>
<evidence type="ECO:0000313" key="17">
    <source>
        <dbReference type="Proteomes" id="UP000241462"/>
    </source>
</evidence>
<accession>A0A2T3A0T7</accession>
<evidence type="ECO:0000259" key="15">
    <source>
        <dbReference type="Pfam" id="PF05199"/>
    </source>
</evidence>
<feature type="domain" description="FAD-dependent oxidoreductase 2 FAD-binding" evidence="14">
    <location>
        <begin position="241"/>
        <end position="274"/>
    </location>
</feature>
<keyword evidence="7" id="KW-0812">Transmembrane</keyword>
<dbReference type="Pfam" id="PF00732">
    <property type="entry name" value="GMC_oxred_N"/>
    <property type="match status" value="1"/>
</dbReference>
<evidence type="ECO:0000259" key="14">
    <source>
        <dbReference type="Pfam" id="PF00890"/>
    </source>
</evidence>
<feature type="domain" description="Glucose-methanol-choline oxidoreductase C-terminal" evidence="15">
    <location>
        <begin position="708"/>
        <end position="776"/>
    </location>
</feature>
<keyword evidence="6" id="KW-0285">Flavoprotein</keyword>
<evidence type="ECO:0000256" key="2">
    <source>
        <dbReference type="ARBA" id="ARBA00003842"/>
    </source>
</evidence>
<feature type="active site" description="Proton acceptor" evidence="12">
    <location>
        <position position="725"/>
    </location>
</feature>
<evidence type="ECO:0000256" key="11">
    <source>
        <dbReference type="ARBA" id="ARBA00023136"/>
    </source>
</evidence>
<dbReference type="PIRSF" id="PIRSF028937">
    <property type="entry name" value="Lg_Ch_AO"/>
    <property type="match status" value="1"/>
</dbReference>
<dbReference type="GO" id="GO:0050660">
    <property type="term" value="F:flavin adenine dinucleotide binding"/>
    <property type="evidence" value="ECO:0007669"/>
    <property type="project" value="InterPro"/>
</dbReference>
<evidence type="ECO:0000256" key="5">
    <source>
        <dbReference type="ARBA" id="ARBA00013125"/>
    </source>
</evidence>
<evidence type="ECO:0000256" key="8">
    <source>
        <dbReference type="ARBA" id="ARBA00022827"/>
    </source>
</evidence>
<dbReference type="OrthoDB" id="269227at2759"/>
<dbReference type="PANTHER" id="PTHR46056">
    <property type="entry name" value="LONG-CHAIN-ALCOHOL OXIDASE"/>
    <property type="match status" value="1"/>
</dbReference>
<dbReference type="EC" id="1.1.3.20" evidence="5"/>
<evidence type="ECO:0000256" key="7">
    <source>
        <dbReference type="ARBA" id="ARBA00022692"/>
    </source>
</evidence>
<keyword evidence="8" id="KW-0274">FAD</keyword>
<dbReference type="AlphaFoldDB" id="A0A2T3A0T7"/>
<dbReference type="Pfam" id="PF00890">
    <property type="entry name" value="FAD_binding_2"/>
    <property type="match status" value="1"/>
</dbReference>
<protein>
    <recommendedName>
        <fullName evidence="5">long-chain-alcohol oxidase</fullName>
        <ecNumber evidence="5">1.1.3.20</ecNumber>
    </recommendedName>
</protein>
<dbReference type="InterPro" id="IPR000172">
    <property type="entry name" value="GMC_OxRdtase_N"/>
</dbReference>
<evidence type="ECO:0000256" key="10">
    <source>
        <dbReference type="ARBA" id="ARBA00023002"/>
    </source>
</evidence>
<dbReference type="Proteomes" id="UP000241462">
    <property type="component" value="Unassembled WGS sequence"/>
</dbReference>
<keyword evidence="17" id="KW-1185">Reference proteome</keyword>
<dbReference type="InterPro" id="IPR003953">
    <property type="entry name" value="FAD-dep_OxRdtase_2_FAD-bd"/>
</dbReference>
<keyword evidence="10" id="KW-0560">Oxidoreductase</keyword>
<comment type="similarity">
    <text evidence="4">Belongs to the GMC oxidoreductase family.</text>
</comment>
<name>A0A2T3A0T7_9PEZI</name>
<dbReference type="InterPro" id="IPR012400">
    <property type="entry name" value="Long_Oxdase"/>
</dbReference>
<dbReference type="Pfam" id="PF05199">
    <property type="entry name" value="GMC_oxred_C"/>
    <property type="match status" value="1"/>
</dbReference>
<reference evidence="16 17" key="1">
    <citation type="journal article" date="2018" name="Mycol. Prog.">
        <title>Coniella lustricola, a new species from submerged detritus.</title>
        <authorList>
            <person name="Raudabaugh D.B."/>
            <person name="Iturriaga T."/>
            <person name="Carver A."/>
            <person name="Mondo S."/>
            <person name="Pangilinan J."/>
            <person name="Lipzen A."/>
            <person name="He G."/>
            <person name="Amirebrahimi M."/>
            <person name="Grigoriev I.V."/>
            <person name="Miller A.N."/>
        </authorList>
    </citation>
    <scope>NUCLEOTIDE SEQUENCE [LARGE SCALE GENOMIC DNA]</scope>
    <source>
        <strain evidence="16 17">B22-T-1</strain>
    </source>
</reference>
<dbReference type="Gene3D" id="3.50.50.60">
    <property type="entry name" value="FAD/NAD(P)-binding domain"/>
    <property type="match status" value="2"/>
</dbReference>